<evidence type="ECO:0000313" key="8">
    <source>
        <dbReference type="Proteomes" id="UP000308901"/>
    </source>
</evidence>
<proteinExistence type="predicted"/>
<feature type="transmembrane region" description="Helical" evidence="5">
    <location>
        <begin position="191"/>
        <end position="209"/>
    </location>
</feature>
<dbReference type="Pfam" id="PF02518">
    <property type="entry name" value="HATPase_c"/>
    <property type="match status" value="1"/>
</dbReference>
<protein>
    <recommendedName>
        <fullName evidence="2">histidine kinase</fullName>
        <ecNumber evidence="2">2.7.13.3</ecNumber>
    </recommendedName>
</protein>
<dbReference type="OrthoDB" id="9793144at2"/>
<dbReference type="PANTHER" id="PTHR43065:SF42">
    <property type="entry name" value="TWO-COMPONENT SENSOR PPRA"/>
    <property type="match status" value="1"/>
</dbReference>
<dbReference type="SUPFAM" id="SSF55874">
    <property type="entry name" value="ATPase domain of HSP90 chaperone/DNA topoisomerase II/histidine kinase"/>
    <property type="match status" value="1"/>
</dbReference>
<keyword evidence="5" id="KW-0812">Transmembrane</keyword>
<dbReference type="EMBL" id="VANU01000002">
    <property type="protein sequence ID" value="TLP39577.1"/>
    <property type="molecule type" value="Genomic_DNA"/>
</dbReference>
<dbReference type="InterPro" id="IPR021796">
    <property type="entry name" value="Tll0287-like_dom"/>
</dbReference>
<evidence type="ECO:0000256" key="1">
    <source>
        <dbReference type="ARBA" id="ARBA00000085"/>
    </source>
</evidence>
<dbReference type="Gene3D" id="3.30.565.10">
    <property type="entry name" value="Histidine kinase-like ATPase, C-terminal domain"/>
    <property type="match status" value="1"/>
</dbReference>
<dbReference type="InterPro" id="IPR003661">
    <property type="entry name" value="HisK_dim/P_dom"/>
</dbReference>
<dbReference type="Pfam" id="PF11845">
    <property type="entry name" value="Tll0287-like"/>
    <property type="match status" value="1"/>
</dbReference>
<dbReference type="CDD" id="cd00082">
    <property type="entry name" value="HisKA"/>
    <property type="match status" value="1"/>
</dbReference>
<comment type="catalytic activity">
    <reaction evidence="1">
        <text>ATP + protein L-histidine = ADP + protein N-phospho-L-histidine.</text>
        <dbReference type="EC" id="2.7.13.3"/>
    </reaction>
</comment>
<dbReference type="PRINTS" id="PR00344">
    <property type="entry name" value="BCTRLSENSOR"/>
</dbReference>
<feature type="domain" description="Histidine kinase" evidence="6">
    <location>
        <begin position="274"/>
        <end position="488"/>
    </location>
</feature>
<keyword evidence="5" id="KW-1133">Transmembrane helix</keyword>
<keyword evidence="4" id="KW-0175">Coiled coil</keyword>
<name>A0A5R8Y2N2_9BACT</name>
<evidence type="ECO:0000313" key="7">
    <source>
        <dbReference type="EMBL" id="TLP39577.1"/>
    </source>
</evidence>
<dbReference type="GO" id="GO:0000155">
    <property type="term" value="F:phosphorelay sensor kinase activity"/>
    <property type="evidence" value="ECO:0007669"/>
    <property type="project" value="InterPro"/>
</dbReference>
<dbReference type="InterPro" id="IPR003594">
    <property type="entry name" value="HATPase_dom"/>
</dbReference>
<reference evidence="7 8" key="1">
    <citation type="submission" date="2019-05" db="EMBL/GenBank/DDBJ databases">
        <title>Arcobacter sp. nov., isolated from sea sediment.</title>
        <authorList>
            <person name="Kim W."/>
        </authorList>
    </citation>
    <scope>NUCLEOTIDE SEQUENCE [LARGE SCALE GENOMIC DNA]</scope>
    <source>
        <strain evidence="7 8">CAU 1517</strain>
    </source>
</reference>
<keyword evidence="5" id="KW-0472">Membrane</keyword>
<dbReference type="InterPro" id="IPR036890">
    <property type="entry name" value="HATPase_C_sf"/>
</dbReference>
<dbReference type="SUPFAM" id="SSF47384">
    <property type="entry name" value="Homodimeric domain of signal transducing histidine kinase"/>
    <property type="match status" value="1"/>
</dbReference>
<evidence type="ECO:0000256" key="5">
    <source>
        <dbReference type="SAM" id="Phobius"/>
    </source>
</evidence>
<dbReference type="Gene3D" id="3.30.450.290">
    <property type="match status" value="1"/>
</dbReference>
<accession>A0A5R8Y2N2</accession>
<dbReference type="Gene3D" id="1.10.287.130">
    <property type="match status" value="1"/>
</dbReference>
<dbReference type="PANTHER" id="PTHR43065">
    <property type="entry name" value="SENSOR HISTIDINE KINASE"/>
    <property type="match status" value="1"/>
</dbReference>
<dbReference type="InterPro" id="IPR036097">
    <property type="entry name" value="HisK_dim/P_sf"/>
</dbReference>
<keyword evidence="3" id="KW-0597">Phosphoprotein</keyword>
<feature type="coiled-coil region" evidence="4">
    <location>
        <begin position="304"/>
        <end position="364"/>
    </location>
</feature>
<dbReference type="PROSITE" id="PS50109">
    <property type="entry name" value="HIS_KIN"/>
    <property type="match status" value="1"/>
</dbReference>
<dbReference type="InterPro" id="IPR004358">
    <property type="entry name" value="Sig_transdc_His_kin-like_C"/>
</dbReference>
<dbReference type="Proteomes" id="UP000308901">
    <property type="component" value="Unassembled WGS sequence"/>
</dbReference>
<sequence>MLIGSTIKDSYKVQEDLLVESLRSKAEAIFNLIVDMRHWNAQFNGVYVKTEELQPNPYLNPNFIKSEKGETMVWVNPAFMTRMISDIASTREGFTLKITSNKLINKHNAPDEYEKSVLDRFDENPEIPYYWNIKGDTFRFVGALKTEPDCLNCHSFQGYKVGDVRGGISVTFDAKKEFSQLEEINKDKEQTIMFLIIAAIGSIITLILYQTMQRRDERKISNLNESLEIKVKELDEFNKTLHKKVKIEVDKQREKENLLIQQSKMAAMGEMIGNIAHQWRQPISAVSAIMMNIKWTAIEQGADKNFLDERMKEANEQLKYMSQTIDDFRTFFKPDREKECFNLKDEVQKAYKILQASLENQNINLQIYCKKVITVYGYSNEFSQVVLNLISNAKDVLIEREIQNPKIKIYLDEDEKNIYCEVKDNGGGIDEKIIDKIFEPYFTTKEGHGTGIGLYISKEIIHKHMKGLLIAQNIEEGANFKISIPKTKDMCNANIE</sequence>
<dbReference type="EC" id="2.7.13.3" evidence="2"/>
<dbReference type="SMART" id="SM00387">
    <property type="entry name" value="HATPase_c"/>
    <property type="match status" value="1"/>
</dbReference>
<dbReference type="AlphaFoldDB" id="A0A5R8Y2N2"/>
<evidence type="ECO:0000256" key="4">
    <source>
        <dbReference type="SAM" id="Coils"/>
    </source>
</evidence>
<gene>
    <name evidence="7" type="ORF">FDK22_06840</name>
</gene>
<evidence type="ECO:0000256" key="2">
    <source>
        <dbReference type="ARBA" id="ARBA00012438"/>
    </source>
</evidence>
<dbReference type="InterPro" id="IPR005467">
    <property type="entry name" value="His_kinase_dom"/>
</dbReference>
<evidence type="ECO:0000259" key="6">
    <source>
        <dbReference type="PROSITE" id="PS50109"/>
    </source>
</evidence>
<evidence type="ECO:0000256" key="3">
    <source>
        <dbReference type="ARBA" id="ARBA00022553"/>
    </source>
</evidence>
<keyword evidence="8" id="KW-1185">Reference proteome</keyword>
<comment type="caution">
    <text evidence="7">The sequence shown here is derived from an EMBL/GenBank/DDBJ whole genome shotgun (WGS) entry which is preliminary data.</text>
</comment>
<organism evidence="7 8">
    <name type="scientific">Arcobacter arenosus</name>
    <dbReference type="NCBI Taxonomy" id="2576037"/>
    <lineage>
        <taxon>Bacteria</taxon>
        <taxon>Pseudomonadati</taxon>
        <taxon>Campylobacterota</taxon>
        <taxon>Epsilonproteobacteria</taxon>
        <taxon>Campylobacterales</taxon>
        <taxon>Arcobacteraceae</taxon>
        <taxon>Arcobacter</taxon>
    </lineage>
</organism>
<dbReference type="RefSeq" id="WP_138152160.1">
    <property type="nucleotide sequence ID" value="NZ_VANU01000002.1"/>
</dbReference>